<dbReference type="PANTHER" id="PTHR35868">
    <property type="entry name" value="DUF2804 DOMAIN-CONTAINING PROTEIN-RELATED"/>
    <property type="match status" value="1"/>
</dbReference>
<evidence type="ECO:0000313" key="2">
    <source>
        <dbReference type="Proteomes" id="UP000249066"/>
    </source>
</evidence>
<dbReference type="EMBL" id="QFNN01000016">
    <property type="protein sequence ID" value="PZO91029.1"/>
    <property type="molecule type" value="Genomic_DNA"/>
</dbReference>
<accession>A0A2W5AFG8</accession>
<dbReference type="PANTHER" id="PTHR35868:SF3">
    <property type="entry name" value="DUF2804 DOMAIN-CONTAINING PROTEIN"/>
    <property type="match status" value="1"/>
</dbReference>
<dbReference type="Proteomes" id="UP000249066">
    <property type="component" value="Unassembled WGS sequence"/>
</dbReference>
<dbReference type="AlphaFoldDB" id="A0A2W5AFG8"/>
<evidence type="ECO:0000313" key="1">
    <source>
        <dbReference type="EMBL" id="PZO91029.1"/>
    </source>
</evidence>
<gene>
    <name evidence="1" type="ORF">DI623_04670</name>
</gene>
<proteinExistence type="predicted"/>
<comment type="caution">
    <text evidence="1">The sequence shown here is derived from an EMBL/GenBank/DDBJ whole genome shotgun (WGS) entry which is preliminary data.</text>
</comment>
<name>A0A2W5AFG8_9SPHN</name>
<dbReference type="InterPro" id="IPR021243">
    <property type="entry name" value="DUF2804"/>
</dbReference>
<sequence>MQREMRPGALLDDRGRLIEPGWAKSEVRQYQRAAVAAHPLRIKEWDYYCVLTPDHGIALTVADNGYLGFLGVSWMDFRRRKASNGGAAVRWPMGRMAMPESADHGDIVQSHDGLSLAFRHEPGGRRLTIDAPRFRGGLGLSGELWLDQPPMDRMVIATPFAGAPKAFYYNQKINCLAASGEIRIGDQRARFDPGSAFGVLDWGRGVWTYRNTWYWGSASGLVDGRRVGFNIGYGFGDTSAASENMLFVDGVAHKLDRVTFHMPPGAPDSGVWRFSSNDGRFTMIMQPIVNRHHATNLGLFKTAQDQVFGLFSGEVRLDDGTALSIRDLPGFAEEVRNRW</sequence>
<dbReference type="Pfam" id="PF10974">
    <property type="entry name" value="DUF2804"/>
    <property type="match status" value="1"/>
</dbReference>
<reference evidence="1 2" key="1">
    <citation type="submission" date="2017-08" db="EMBL/GenBank/DDBJ databases">
        <title>Infants hospitalized years apart are colonized by the same room-sourced microbial strains.</title>
        <authorList>
            <person name="Brooks B."/>
            <person name="Olm M.R."/>
            <person name="Firek B.A."/>
            <person name="Baker R."/>
            <person name="Thomas B.C."/>
            <person name="Morowitz M.J."/>
            <person name="Banfield J.F."/>
        </authorList>
    </citation>
    <scope>NUCLEOTIDE SEQUENCE [LARGE SCALE GENOMIC DNA]</scope>
    <source>
        <strain evidence="1">S2_018_000_R2_101</strain>
    </source>
</reference>
<organism evidence="1 2">
    <name type="scientific">Sphingomonas sanxanigenens</name>
    <dbReference type="NCBI Taxonomy" id="397260"/>
    <lineage>
        <taxon>Bacteria</taxon>
        <taxon>Pseudomonadati</taxon>
        <taxon>Pseudomonadota</taxon>
        <taxon>Alphaproteobacteria</taxon>
        <taxon>Sphingomonadales</taxon>
        <taxon>Sphingomonadaceae</taxon>
        <taxon>Sphingomonas</taxon>
    </lineage>
</organism>
<protein>
    <submittedName>
        <fullName evidence="1">DUF2804 domain-containing protein</fullName>
    </submittedName>
</protein>